<reference evidence="1" key="1">
    <citation type="submission" date="2023-08" db="EMBL/GenBank/DDBJ databases">
        <title>A de novo genome assembly of Solanum verrucosum Schlechtendal, a Mexican diploid species geographically isolated from the other diploid A-genome species in potato relatives.</title>
        <authorList>
            <person name="Hosaka K."/>
        </authorList>
    </citation>
    <scope>NUCLEOTIDE SEQUENCE</scope>
    <source>
        <tissue evidence="1">Young leaves</tissue>
    </source>
</reference>
<sequence>VTHVEEERRELAKDVHRLARLGVRLMIISDGYVTVQNGAESNWVTKSSRFLAVRTTDSAKDYAKLYINEIKGLGTQVNLSTIFNPQTNQCVTHVEEERRELAKDVHRLARLGVRLMIISDGYVTVQNGAESNWVTKSSRFLAVRTTDSAKDYAKLYINEIKGLGTQVNLSTIFNPQTNQCVTHVEEERRELAKDVHRLARLGVRLMIISDGYVTVQNGAESNWVTKSSRFLAVRTTDSAKDYAKLYINEIKGLGTQVNLSTIFNPQTNQCVTHVEEERRELAKDVHRLARLGVRLMIISDGYVTVQNGAESNW</sequence>
<protein>
    <submittedName>
        <fullName evidence="1">Uncharacterized protein</fullName>
    </submittedName>
</protein>
<keyword evidence="2" id="KW-1185">Reference proteome</keyword>
<accession>A0AAF0QXI5</accession>
<proteinExistence type="predicted"/>
<feature type="non-terminal residue" evidence="1">
    <location>
        <position position="1"/>
    </location>
</feature>
<dbReference type="Proteomes" id="UP001234989">
    <property type="component" value="Chromosome 6"/>
</dbReference>
<organism evidence="1 2">
    <name type="scientific">Solanum verrucosum</name>
    <dbReference type="NCBI Taxonomy" id="315347"/>
    <lineage>
        <taxon>Eukaryota</taxon>
        <taxon>Viridiplantae</taxon>
        <taxon>Streptophyta</taxon>
        <taxon>Embryophyta</taxon>
        <taxon>Tracheophyta</taxon>
        <taxon>Spermatophyta</taxon>
        <taxon>Magnoliopsida</taxon>
        <taxon>eudicotyledons</taxon>
        <taxon>Gunneridae</taxon>
        <taxon>Pentapetalae</taxon>
        <taxon>asterids</taxon>
        <taxon>lamiids</taxon>
        <taxon>Solanales</taxon>
        <taxon>Solanaceae</taxon>
        <taxon>Solanoideae</taxon>
        <taxon>Solaneae</taxon>
        <taxon>Solanum</taxon>
    </lineage>
</organism>
<gene>
    <name evidence="1" type="ORF">MTR67_025647</name>
</gene>
<dbReference type="AlphaFoldDB" id="A0AAF0QXI5"/>
<evidence type="ECO:0000313" key="1">
    <source>
        <dbReference type="EMBL" id="WMV32262.1"/>
    </source>
</evidence>
<name>A0AAF0QXI5_SOLVR</name>
<dbReference type="EMBL" id="CP133617">
    <property type="protein sequence ID" value="WMV32262.1"/>
    <property type="molecule type" value="Genomic_DNA"/>
</dbReference>
<evidence type="ECO:0000313" key="2">
    <source>
        <dbReference type="Proteomes" id="UP001234989"/>
    </source>
</evidence>